<protein>
    <submittedName>
        <fullName evidence="2">ANTAR domain-containing protein</fullName>
    </submittedName>
</protein>
<dbReference type="Pfam" id="PF21332">
    <property type="entry name" value="AmiR_N"/>
    <property type="match status" value="1"/>
</dbReference>
<dbReference type="InterPro" id="IPR008327">
    <property type="entry name" value="Sig_transdc_resp-reg_antiterm"/>
</dbReference>
<sequence>MTTAPRPPLSRLPLASWRAVVLHRPHPAADNVVRQLERLGLTVRVAWPELEPTDAAADVILFDADTGYDGQFPWEPGAAPMPMIALIGSEAPGRVEWALAQGSNAHLLKPISSAGVYSALLIAAHAFEAGARLAAEIGALKDRLRKRPQVVRATIALMAEGLDEEAATKRLRSLAMDRRMSVEEVADEMCERRGRLGDGRRRSGE</sequence>
<dbReference type="GO" id="GO:0003723">
    <property type="term" value="F:RNA binding"/>
    <property type="evidence" value="ECO:0007669"/>
    <property type="project" value="InterPro"/>
</dbReference>
<dbReference type="SMART" id="SM01012">
    <property type="entry name" value="ANTAR"/>
    <property type="match status" value="1"/>
</dbReference>
<organism evidence="2 3">
    <name type="scientific">Segnochrobactrum spirostomi</name>
    <dbReference type="NCBI Taxonomy" id="2608987"/>
    <lineage>
        <taxon>Bacteria</taxon>
        <taxon>Pseudomonadati</taxon>
        <taxon>Pseudomonadota</taxon>
        <taxon>Alphaproteobacteria</taxon>
        <taxon>Hyphomicrobiales</taxon>
        <taxon>Segnochrobactraceae</taxon>
        <taxon>Segnochrobactrum</taxon>
    </lineage>
</organism>
<dbReference type="EMBL" id="VWNA01000001">
    <property type="protein sequence ID" value="MQT12361.1"/>
    <property type="molecule type" value="Genomic_DNA"/>
</dbReference>
<dbReference type="InterPro" id="IPR011006">
    <property type="entry name" value="CheY-like_superfamily"/>
</dbReference>
<keyword evidence="3" id="KW-1185">Reference proteome</keyword>
<dbReference type="InterPro" id="IPR036388">
    <property type="entry name" value="WH-like_DNA-bd_sf"/>
</dbReference>
<dbReference type="Gene3D" id="3.40.50.2300">
    <property type="match status" value="1"/>
</dbReference>
<accession>A0A6A7Y2K3</accession>
<dbReference type="InterPro" id="IPR049021">
    <property type="entry name" value="AmiR_N"/>
</dbReference>
<dbReference type="Gene3D" id="1.10.10.10">
    <property type="entry name" value="Winged helix-like DNA-binding domain superfamily/Winged helix DNA-binding domain"/>
    <property type="match status" value="1"/>
</dbReference>
<dbReference type="PIRSF" id="PIRSF036382">
    <property type="entry name" value="RR_antiterm"/>
    <property type="match status" value="1"/>
</dbReference>
<name>A0A6A7Y2K3_9HYPH</name>
<reference evidence="2 3" key="1">
    <citation type="submission" date="2019-09" db="EMBL/GenBank/DDBJ databases">
        <title>Segnochrobactrum spirostomi gen. nov., sp. nov., isolated from the ciliate Spirostomum cf. yagiui and description of a novel family, Segnochrobactraceae fam. nov. within the order Rhizobiales of the class Alphaproteobacteria.</title>
        <authorList>
            <person name="Akter S."/>
            <person name="Shazib S.U.A."/>
            <person name="Shin M.K."/>
        </authorList>
    </citation>
    <scope>NUCLEOTIDE SEQUENCE [LARGE SCALE GENOMIC DNA]</scope>
    <source>
        <strain evidence="2 3">Sp-1</strain>
    </source>
</reference>
<dbReference type="Proteomes" id="UP000332515">
    <property type="component" value="Unassembled WGS sequence"/>
</dbReference>
<evidence type="ECO:0000313" key="2">
    <source>
        <dbReference type="EMBL" id="MQT12361.1"/>
    </source>
</evidence>
<proteinExistence type="predicted"/>
<evidence type="ECO:0000313" key="3">
    <source>
        <dbReference type="Proteomes" id="UP000332515"/>
    </source>
</evidence>
<dbReference type="AlphaFoldDB" id="A0A6A7Y2K3"/>
<dbReference type="PROSITE" id="PS50921">
    <property type="entry name" value="ANTAR"/>
    <property type="match status" value="1"/>
</dbReference>
<dbReference type="SUPFAM" id="SSF52172">
    <property type="entry name" value="CheY-like"/>
    <property type="match status" value="1"/>
</dbReference>
<dbReference type="Pfam" id="PF03861">
    <property type="entry name" value="ANTAR"/>
    <property type="match status" value="1"/>
</dbReference>
<evidence type="ECO:0000259" key="1">
    <source>
        <dbReference type="PROSITE" id="PS50921"/>
    </source>
</evidence>
<feature type="domain" description="ANTAR" evidence="1">
    <location>
        <begin position="130"/>
        <end position="190"/>
    </location>
</feature>
<comment type="caution">
    <text evidence="2">The sequence shown here is derived from an EMBL/GenBank/DDBJ whole genome shotgun (WGS) entry which is preliminary data.</text>
</comment>
<dbReference type="RefSeq" id="WP_153479636.1">
    <property type="nucleotide sequence ID" value="NZ_VWNA01000001.1"/>
</dbReference>
<gene>
    <name evidence="2" type="ORF">F0357_06720</name>
</gene>
<dbReference type="InterPro" id="IPR005561">
    <property type="entry name" value="ANTAR"/>
</dbReference>